<comment type="caution">
    <text evidence="2">The sequence shown here is derived from an EMBL/GenBank/DDBJ whole genome shotgun (WGS) entry which is preliminary data.</text>
</comment>
<organism evidence="2 3">
    <name type="scientific">Pleurodeles waltl</name>
    <name type="common">Iberian ribbed newt</name>
    <dbReference type="NCBI Taxonomy" id="8319"/>
    <lineage>
        <taxon>Eukaryota</taxon>
        <taxon>Metazoa</taxon>
        <taxon>Chordata</taxon>
        <taxon>Craniata</taxon>
        <taxon>Vertebrata</taxon>
        <taxon>Euteleostomi</taxon>
        <taxon>Amphibia</taxon>
        <taxon>Batrachia</taxon>
        <taxon>Caudata</taxon>
        <taxon>Salamandroidea</taxon>
        <taxon>Salamandridae</taxon>
        <taxon>Pleurodelinae</taxon>
        <taxon>Pleurodeles</taxon>
    </lineage>
</organism>
<dbReference type="Proteomes" id="UP001066276">
    <property type="component" value="Chromosome 7"/>
</dbReference>
<feature type="region of interest" description="Disordered" evidence="1">
    <location>
        <begin position="19"/>
        <end position="44"/>
    </location>
</feature>
<sequence length="183" mass="20409">MHIYYRWAVNMGCLRPTAQVSSPAAGPPSPTVPEMPMPGASTDSSMSDKLDHILAAIEHSRRLMEAWFGLLISELSFLRNNITNLLTNSRTKKRLFLLYNPKVTDHNTAIYDLQAGILQLERCVEDVEVRSLRSNIRILALTEGVFASKPVAMYQAALESDELPGFLQVSLLVLLLKPDEDPT</sequence>
<gene>
    <name evidence="2" type="ORF">NDU88_003087</name>
</gene>
<dbReference type="AlphaFoldDB" id="A0AAV7PDP3"/>
<proteinExistence type="predicted"/>
<reference evidence="2" key="1">
    <citation type="journal article" date="2022" name="bioRxiv">
        <title>Sequencing and chromosome-scale assembly of the giantPleurodeles waltlgenome.</title>
        <authorList>
            <person name="Brown T."/>
            <person name="Elewa A."/>
            <person name="Iarovenko S."/>
            <person name="Subramanian E."/>
            <person name="Araus A.J."/>
            <person name="Petzold A."/>
            <person name="Susuki M."/>
            <person name="Suzuki K.-i.T."/>
            <person name="Hayashi T."/>
            <person name="Toyoda A."/>
            <person name="Oliveira C."/>
            <person name="Osipova E."/>
            <person name="Leigh N.D."/>
            <person name="Simon A."/>
            <person name="Yun M.H."/>
        </authorList>
    </citation>
    <scope>NUCLEOTIDE SEQUENCE</scope>
    <source>
        <strain evidence="2">20211129_DDA</strain>
        <tissue evidence="2">Liver</tissue>
    </source>
</reference>
<accession>A0AAV7PDP3</accession>
<protein>
    <submittedName>
        <fullName evidence="2">Uncharacterized protein</fullName>
    </submittedName>
</protein>
<evidence type="ECO:0000313" key="3">
    <source>
        <dbReference type="Proteomes" id="UP001066276"/>
    </source>
</evidence>
<evidence type="ECO:0000313" key="2">
    <source>
        <dbReference type="EMBL" id="KAJ1124638.1"/>
    </source>
</evidence>
<feature type="compositionally biased region" description="Pro residues" evidence="1">
    <location>
        <begin position="25"/>
        <end position="36"/>
    </location>
</feature>
<evidence type="ECO:0000256" key="1">
    <source>
        <dbReference type="SAM" id="MobiDB-lite"/>
    </source>
</evidence>
<name>A0AAV7PDP3_PLEWA</name>
<keyword evidence="3" id="KW-1185">Reference proteome</keyword>
<dbReference type="EMBL" id="JANPWB010000011">
    <property type="protein sequence ID" value="KAJ1124638.1"/>
    <property type="molecule type" value="Genomic_DNA"/>
</dbReference>